<evidence type="ECO:0000256" key="7">
    <source>
        <dbReference type="ARBA" id="ARBA00023180"/>
    </source>
</evidence>
<proteinExistence type="inferred from homology"/>
<evidence type="ECO:0000256" key="1">
    <source>
        <dbReference type="ARBA" id="ARBA00004613"/>
    </source>
</evidence>
<dbReference type="InterPro" id="IPR011050">
    <property type="entry name" value="Pectin_lyase_fold/virulence"/>
</dbReference>
<comment type="caution">
    <text evidence="15">The sequence shown here is derived from an EMBL/GenBank/DDBJ whole genome shotgun (WGS) entry which is preliminary data.</text>
</comment>
<dbReference type="GO" id="GO:0000272">
    <property type="term" value="P:polysaccharide catabolic process"/>
    <property type="evidence" value="ECO:0007669"/>
    <property type="project" value="UniProtKB-KW"/>
</dbReference>
<sequence>MYLPSFLALSALVSLAISTPSSSLHSRATCTVTSQGFEGLDDAPLINNAIKDCSAAGTIVLPQSYSIRSPLDLGPCQRCEIQLEGTLLISDDWAFWNNKEAYISVNGSRGLALRSVTGNGVIDGHAKGWYQRSRPYDTSLGNPYYKRDAYFDQPVLIPILGSEDIQISNILLKNAPREFFRVDAMSKGITLTDLTLLVEGHWYQDTWTRTETTAFQLRNSSSIRLNNITVDFRSSDNSAAVGSCVALDWGLSDVAINDISCSTTYWGIVIQMGGLDIRKCLPPSPVSSQVSRDILISNYTANSAWNLGFMNYDRETNATVINLTYEDLNFVGGGYLQNFLYSGCEDVWQNYTENYYNIWFKRFRGNLGDAAYACFHHDCLGYWKKGHVDFHFEDVPP</sequence>
<evidence type="ECO:0000256" key="2">
    <source>
        <dbReference type="ARBA" id="ARBA00008834"/>
    </source>
</evidence>
<dbReference type="OrthoDB" id="187139at2759"/>
<dbReference type="Pfam" id="PF00295">
    <property type="entry name" value="Glyco_hydro_28"/>
    <property type="match status" value="1"/>
</dbReference>
<evidence type="ECO:0000256" key="5">
    <source>
        <dbReference type="ARBA" id="ARBA00022737"/>
    </source>
</evidence>
<evidence type="ECO:0000256" key="3">
    <source>
        <dbReference type="ARBA" id="ARBA00022525"/>
    </source>
</evidence>
<organism evidence="15 16">
    <name type="scientific">Polyplosphaeria fusca</name>
    <dbReference type="NCBI Taxonomy" id="682080"/>
    <lineage>
        <taxon>Eukaryota</taxon>
        <taxon>Fungi</taxon>
        <taxon>Dikarya</taxon>
        <taxon>Ascomycota</taxon>
        <taxon>Pezizomycotina</taxon>
        <taxon>Dothideomycetes</taxon>
        <taxon>Pleosporomycetidae</taxon>
        <taxon>Pleosporales</taxon>
        <taxon>Tetraplosphaeriaceae</taxon>
        <taxon>Polyplosphaeria</taxon>
    </lineage>
</organism>
<evidence type="ECO:0000256" key="11">
    <source>
        <dbReference type="ARBA" id="ARBA00023326"/>
    </source>
</evidence>
<dbReference type="SUPFAM" id="SSF51126">
    <property type="entry name" value="Pectin lyase-like"/>
    <property type="match status" value="1"/>
</dbReference>
<dbReference type="PANTHER" id="PTHR31736">
    <property type="match status" value="1"/>
</dbReference>
<keyword evidence="5" id="KW-0677">Repeat</keyword>
<evidence type="ECO:0000256" key="4">
    <source>
        <dbReference type="ARBA" id="ARBA00022729"/>
    </source>
</evidence>
<accession>A0A9P4QS24</accession>
<keyword evidence="8" id="KW-0119">Carbohydrate metabolism</keyword>
<evidence type="ECO:0000313" key="15">
    <source>
        <dbReference type="EMBL" id="KAF2732782.1"/>
    </source>
</evidence>
<dbReference type="InterPro" id="IPR000743">
    <property type="entry name" value="Glyco_hydro_28"/>
</dbReference>
<evidence type="ECO:0000256" key="9">
    <source>
        <dbReference type="ARBA" id="ARBA00023295"/>
    </source>
</evidence>
<dbReference type="Gene3D" id="2.160.20.10">
    <property type="entry name" value="Single-stranded right-handed beta-helix, Pectin lyase-like"/>
    <property type="match status" value="1"/>
</dbReference>
<feature type="chain" id="PRO_5040347786" evidence="14">
    <location>
        <begin position="19"/>
        <end position="397"/>
    </location>
</feature>
<dbReference type="GO" id="GO:0004650">
    <property type="term" value="F:polygalacturonase activity"/>
    <property type="evidence" value="ECO:0007669"/>
    <property type="project" value="InterPro"/>
</dbReference>
<dbReference type="InterPro" id="IPR012334">
    <property type="entry name" value="Pectin_lyas_fold"/>
</dbReference>
<name>A0A9P4QS24_9PLEO</name>
<dbReference type="GO" id="GO:0016829">
    <property type="term" value="F:lyase activity"/>
    <property type="evidence" value="ECO:0007669"/>
    <property type="project" value="UniProtKB-KW"/>
</dbReference>
<protein>
    <submittedName>
        <fullName evidence="15">Pectin lyase-like protein</fullName>
    </submittedName>
</protein>
<dbReference type="GO" id="GO:0071555">
    <property type="term" value="P:cell wall organization"/>
    <property type="evidence" value="ECO:0007669"/>
    <property type="project" value="UniProtKB-KW"/>
</dbReference>
<dbReference type="Proteomes" id="UP000799444">
    <property type="component" value="Unassembled WGS sequence"/>
</dbReference>
<dbReference type="PANTHER" id="PTHR31736:SF9">
    <property type="entry name" value="ENDO-XYLOGALACTURONAN HYDROLASE A-RELATED"/>
    <property type="match status" value="1"/>
</dbReference>
<keyword evidence="15" id="KW-0456">Lyase</keyword>
<evidence type="ECO:0000256" key="6">
    <source>
        <dbReference type="ARBA" id="ARBA00022801"/>
    </source>
</evidence>
<reference evidence="15" key="1">
    <citation type="journal article" date="2020" name="Stud. Mycol.">
        <title>101 Dothideomycetes genomes: a test case for predicting lifestyles and emergence of pathogens.</title>
        <authorList>
            <person name="Haridas S."/>
            <person name="Albert R."/>
            <person name="Binder M."/>
            <person name="Bloem J."/>
            <person name="Labutti K."/>
            <person name="Salamov A."/>
            <person name="Andreopoulos B."/>
            <person name="Baker S."/>
            <person name="Barry K."/>
            <person name="Bills G."/>
            <person name="Bluhm B."/>
            <person name="Cannon C."/>
            <person name="Castanera R."/>
            <person name="Culley D."/>
            <person name="Daum C."/>
            <person name="Ezra D."/>
            <person name="Gonzalez J."/>
            <person name="Henrissat B."/>
            <person name="Kuo A."/>
            <person name="Liang C."/>
            <person name="Lipzen A."/>
            <person name="Lutzoni F."/>
            <person name="Magnuson J."/>
            <person name="Mondo S."/>
            <person name="Nolan M."/>
            <person name="Ohm R."/>
            <person name="Pangilinan J."/>
            <person name="Park H.-J."/>
            <person name="Ramirez L."/>
            <person name="Alfaro M."/>
            <person name="Sun H."/>
            <person name="Tritt A."/>
            <person name="Yoshinaga Y."/>
            <person name="Zwiers L.-H."/>
            <person name="Turgeon B."/>
            <person name="Goodwin S."/>
            <person name="Spatafora J."/>
            <person name="Crous P."/>
            <person name="Grigoriev I."/>
        </authorList>
    </citation>
    <scope>NUCLEOTIDE SEQUENCE</scope>
    <source>
        <strain evidence="15">CBS 125425</strain>
    </source>
</reference>
<feature type="signal peptide" evidence="14">
    <location>
        <begin position="1"/>
        <end position="18"/>
    </location>
</feature>
<keyword evidence="3" id="KW-0964">Secreted</keyword>
<keyword evidence="6 13" id="KW-0378">Hydrolase</keyword>
<gene>
    <name evidence="15" type="ORF">EJ04DRAFT_578095</name>
</gene>
<comment type="function">
    <text evidence="12">Pectinolytic enzyme involved in the degradation of xylogalacturonan (xga), a galacturonan backbone heavily substituted with xylose, and which is one important component of the hairy regions of pectin. Activity requires a galacturonic acid backbone substituted with xylose.</text>
</comment>
<dbReference type="EMBL" id="ML996171">
    <property type="protein sequence ID" value="KAF2732782.1"/>
    <property type="molecule type" value="Genomic_DNA"/>
</dbReference>
<comment type="similarity">
    <text evidence="2 13">Belongs to the glycosyl hydrolase 28 family.</text>
</comment>
<keyword evidence="11" id="KW-0624">Polysaccharide degradation</keyword>
<comment type="subcellular location">
    <subcellularLocation>
        <location evidence="1">Secreted</location>
    </subcellularLocation>
</comment>
<evidence type="ECO:0000313" key="16">
    <source>
        <dbReference type="Proteomes" id="UP000799444"/>
    </source>
</evidence>
<keyword evidence="9 13" id="KW-0326">Glycosidase</keyword>
<evidence type="ECO:0000256" key="12">
    <source>
        <dbReference type="ARBA" id="ARBA00037278"/>
    </source>
</evidence>
<evidence type="ECO:0000256" key="10">
    <source>
        <dbReference type="ARBA" id="ARBA00023316"/>
    </source>
</evidence>
<evidence type="ECO:0000256" key="13">
    <source>
        <dbReference type="RuleBase" id="RU361169"/>
    </source>
</evidence>
<keyword evidence="7" id="KW-0325">Glycoprotein</keyword>
<dbReference type="GO" id="GO:0005576">
    <property type="term" value="C:extracellular region"/>
    <property type="evidence" value="ECO:0007669"/>
    <property type="project" value="UniProtKB-SubCell"/>
</dbReference>
<evidence type="ECO:0000256" key="8">
    <source>
        <dbReference type="ARBA" id="ARBA00023277"/>
    </source>
</evidence>
<keyword evidence="16" id="KW-1185">Reference proteome</keyword>
<keyword evidence="10" id="KW-0961">Cell wall biogenesis/degradation</keyword>
<keyword evidence="4 14" id="KW-0732">Signal</keyword>
<evidence type="ECO:0000256" key="14">
    <source>
        <dbReference type="SAM" id="SignalP"/>
    </source>
</evidence>
<dbReference type="AlphaFoldDB" id="A0A9P4QS24"/>